<comment type="caution">
    <text evidence="2">The sequence shown here is derived from an EMBL/GenBank/DDBJ whole genome shotgun (WGS) entry which is preliminary data.</text>
</comment>
<evidence type="ECO:0000313" key="2">
    <source>
        <dbReference type="EMBL" id="HIX80995.1"/>
    </source>
</evidence>
<evidence type="ECO:0000256" key="1">
    <source>
        <dbReference type="SAM" id="SignalP"/>
    </source>
</evidence>
<feature type="signal peptide" evidence="1">
    <location>
        <begin position="1"/>
        <end position="19"/>
    </location>
</feature>
<dbReference type="AlphaFoldDB" id="A0A9D2BLD5"/>
<dbReference type="Proteomes" id="UP000886724">
    <property type="component" value="Unassembled WGS sequence"/>
</dbReference>
<feature type="chain" id="PRO_5039359711" evidence="1">
    <location>
        <begin position="20"/>
        <end position="120"/>
    </location>
</feature>
<reference evidence="2" key="1">
    <citation type="journal article" date="2021" name="PeerJ">
        <title>Extensive microbial diversity within the chicken gut microbiome revealed by metagenomics and culture.</title>
        <authorList>
            <person name="Gilroy R."/>
            <person name="Ravi A."/>
            <person name="Getino M."/>
            <person name="Pursley I."/>
            <person name="Horton D.L."/>
            <person name="Alikhan N.F."/>
            <person name="Baker D."/>
            <person name="Gharbi K."/>
            <person name="Hall N."/>
            <person name="Watson M."/>
            <person name="Adriaenssens E.M."/>
            <person name="Foster-Nyarko E."/>
            <person name="Jarju S."/>
            <person name="Secka A."/>
            <person name="Antonio M."/>
            <person name="Oren A."/>
            <person name="Chaudhuri R.R."/>
            <person name="La Ragione R."/>
            <person name="Hildebrand F."/>
            <person name="Pallen M.J."/>
        </authorList>
    </citation>
    <scope>NUCLEOTIDE SEQUENCE</scope>
    <source>
        <strain evidence="2">ChiGjej1B1-14440</strain>
    </source>
</reference>
<organism evidence="2 3">
    <name type="scientific">Candidatus Erysipelatoclostridium merdavium</name>
    <dbReference type="NCBI Taxonomy" id="2838566"/>
    <lineage>
        <taxon>Bacteria</taxon>
        <taxon>Bacillati</taxon>
        <taxon>Bacillota</taxon>
        <taxon>Erysipelotrichia</taxon>
        <taxon>Erysipelotrichales</taxon>
        <taxon>Erysipelotrichales incertae sedis</taxon>
    </lineage>
</organism>
<gene>
    <name evidence="2" type="ORF">H9980_03345</name>
</gene>
<reference evidence="2" key="2">
    <citation type="submission" date="2021-04" db="EMBL/GenBank/DDBJ databases">
        <authorList>
            <person name="Gilroy R."/>
        </authorList>
    </citation>
    <scope>NUCLEOTIDE SEQUENCE</scope>
    <source>
        <strain evidence="2">ChiGjej1B1-14440</strain>
    </source>
</reference>
<keyword evidence="1" id="KW-0732">Signal</keyword>
<accession>A0A9D2BLD5</accession>
<evidence type="ECO:0000313" key="3">
    <source>
        <dbReference type="Proteomes" id="UP000886724"/>
    </source>
</evidence>
<sequence length="120" mass="13622">MKKTVIILLILMNIVTVDASGNEPKYKIIANSNSDEDIETMYEIKDSLIKDYQQWVKSVDDVDQALADHQKNYNAKYYNGEYKIVLGEGKGKKLTGALKTSYCVTSKEIKKKSFLAELFS</sequence>
<proteinExistence type="predicted"/>
<protein>
    <submittedName>
        <fullName evidence="2">Uncharacterized protein</fullName>
    </submittedName>
</protein>
<name>A0A9D2BLD5_9FIRM</name>
<dbReference type="EMBL" id="DXET01000082">
    <property type="protein sequence ID" value="HIX80995.1"/>
    <property type="molecule type" value="Genomic_DNA"/>
</dbReference>